<dbReference type="PROSITE" id="PS01081">
    <property type="entry name" value="HTH_TETR_1"/>
    <property type="match status" value="1"/>
</dbReference>
<protein>
    <submittedName>
        <fullName evidence="6">TetR family transcriptional regulator</fullName>
    </submittedName>
</protein>
<dbReference type="InterPro" id="IPR039536">
    <property type="entry name" value="TetR_C_Proteobacteria"/>
</dbReference>
<name>A0A542DS04_AMYCI</name>
<keyword evidence="1" id="KW-0805">Transcription regulation</keyword>
<evidence type="ECO:0000256" key="2">
    <source>
        <dbReference type="ARBA" id="ARBA00023125"/>
    </source>
</evidence>
<proteinExistence type="predicted"/>
<dbReference type="PROSITE" id="PS50977">
    <property type="entry name" value="HTH_TETR_2"/>
    <property type="match status" value="1"/>
</dbReference>
<dbReference type="GO" id="GO:0003700">
    <property type="term" value="F:DNA-binding transcription factor activity"/>
    <property type="evidence" value="ECO:0007669"/>
    <property type="project" value="TreeGrafter"/>
</dbReference>
<dbReference type="GO" id="GO:0045892">
    <property type="term" value="P:negative regulation of DNA-templated transcription"/>
    <property type="evidence" value="ECO:0007669"/>
    <property type="project" value="UniProtKB-ARBA"/>
</dbReference>
<dbReference type="Proteomes" id="UP000320876">
    <property type="component" value="Unassembled WGS sequence"/>
</dbReference>
<evidence type="ECO:0000256" key="1">
    <source>
        <dbReference type="ARBA" id="ARBA00023015"/>
    </source>
</evidence>
<dbReference type="PANTHER" id="PTHR30055:SF146">
    <property type="entry name" value="HTH-TYPE TRANSCRIPTIONAL DUAL REGULATOR CECR"/>
    <property type="match status" value="1"/>
</dbReference>
<dbReference type="InterPro" id="IPR001647">
    <property type="entry name" value="HTH_TetR"/>
</dbReference>
<evidence type="ECO:0000259" key="5">
    <source>
        <dbReference type="PROSITE" id="PS50977"/>
    </source>
</evidence>
<dbReference type="InterPro" id="IPR009057">
    <property type="entry name" value="Homeodomain-like_sf"/>
</dbReference>
<evidence type="ECO:0000313" key="7">
    <source>
        <dbReference type="Proteomes" id="UP000320876"/>
    </source>
</evidence>
<reference evidence="6 7" key="1">
    <citation type="submission" date="2019-06" db="EMBL/GenBank/DDBJ databases">
        <title>Sequencing the genomes of 1000 actinobacteria strains.</title>
        <authorList>
            <person name="Klenk H.-P."/>
        </authorList>
    </citation>
    <scope>NUCLEOTIDE SEQUENCE [LARGE SCALE GENOMIC DNA]</scope>
    <source>
        <strain evidence="6 7">DSM 45679</strain>
    </source>
</reference>
<dbReference type="PRINTS" id="PR00455">
    <property type="entry name" value="HTHTETR"/>
</dbReference>
<evidence type="ECO:0000313" key="6">
    <source>
        <dbReference type="EMBL" id="TQJ05850.1"/>
    </source>
</evidence>
<dbReference type="RefSeq" id="WP_142001324.1">
    <property type="nucleotide sequence ID" value="NZ_VFML01000001.1"/>
</dbReference>
<evidence type="ECO:0000256" key="4">
    <source>
        <dbReference type="PROSITE-ProRule" id="PRU00335"/>
    </source>
</evidence>
<keyword evidence="3" id="KW-0804">Transcription</keyword>
<dbReference type="InterPro" id="IPR050109">
    <property type="entry name" value="HTH-type_TetR-like_transc_reg"/>
</dbReference>
<feature type="domain" description="HTH tetR-type" evidence="5">
    <location>
        <begin position="16"/>
        <end position="76"/>
    </location>
</feature>
<dbReference type="Pfam" id="PF00440">
    <property type="entry name" value="TetR_N"/>
    <property type="match status" value="1"/>
</dbReference>
<dbReference type="SUPFAM" id="SSF46689">
    <property type="entry name" value="Homeodomain-like"/>
    <property type="match status" value="1"/>
</dbReference>
<dbReference type="Gene3D" id="1.10.357.10">
    <property type="entry name" value="Tetracycline Repressor, domain 2"/>
    <property type="match status" value="1"/>
</dbReference>
<dbReference type="PANTHER" id="PTHR30055">
    <property type="entry name" value="HTH-TYPE TRANSCRIPTIONAL REGULATOR RUTR"/>
    <property type="match status" value="1"/>
</dbReference>
<comment type="caution">
    <text evidence="6">The sequence shown here is derived from an EMBL/GenBank/DDBJ whole genome shotgun (WGS) entry which is preliminary data.</text>
</comment>
<dbReference type="Pfam" id="PF14246">
    <property type="entry name" value="TetR_C_7"/>
    <property type="match status" value="1"/>
</dbReference>
<sequence>MARSDPPKERPRGGLADKRRAILAGAFTVFARDGYARASIDAISTEAGVSTRTIYNHFRDKTELFETVIQQSAAEVARVQVAIIERELREVTDLEADLIAFGTAWLTPTPDHAEHVALVRQINADAEHIPRTVIETWQRTGPLRVLHELARRFRELAEDGLLRVPDADRAARHFALLVSGGDLANRHGQHEEVAETVAAGVHAFLYGYRA</sequence>
<accession>A0A542DS04</accession>
<keyword evidence="7" id="KW-1185">Reference proteome</keyword>
<dbReference type="InterPro" id="IPR023772">
    <property type="entry name" value="DNA-bd_HTH_TetR-type_CS"/>
</dbReference>
<organism evidence="6 7">
    <name type="scientific">Amycolatopsis cihanbeyliensis</name>
    <dbReference type="NCBI Taxonomy" id="1128664"/>
    <lineage>
        <taxon>Bacteria</taxon>
        <taxon>Bacillati</taxon>
        <taxon>Actinomycetota</taxon>
        <taxon>Actinomycetes</taxon>
        <taxon>Pseudonocardiales</taxon>
        <taxon>Pseudonocardiaceae</taxon>
        <taxon>Amycolatopsis</taxon>
    </lineage>
</organism>
<gene>
    <name evidence="6" type="ORF">FB471_5694</name>
</gene>
<dbReference type="FunFam" id="1.10.10.60:FF:000141">
    <property type="entry name" value="TetR family transcriptional regulator"/>
    <property type="match status" value="1"/>
</dbReference>
<dbReference type="AlphaFoldDB" id="A0A542DS04"/>
<evidence type="ECO:0000256" key="3">
    <source>
        <dbReference type="ARBA" id="ARBA00023163"/>
    </source>
</evidence>
<dbReference type="GO" id="GO:0000976">
    <property type="term" value="F:transcription cis-regulatory region binding"/>
    <property type="evidence" value="ECO:0007669"/>
    <property type="project" value="TreeGrafter"/>
</dbReference>
<dbReference type="OrthoDB" id="7186128at2"/>
<keyword evidence="2 4" id="KW-0238">DNA-binding</keyword>
<feature type="DNA-binding region" description="H-T-H motif" evidence="4">
    <location>
        <begin position="39"/>
        <end position="58"/>
    </location>
</feature>
<dbReference type="EMBL" id="VFML01000001">
    <property type="protein sequence ID" value="TQJ05850.1"/>
    <property type="molecule type" value="Genomic_DNA"/>
</dbReference>